<dbReference type="EMBL" id="LR796727">
    <property type="protein sequence ID" value="CAB4162407.1"/>
    <property type="molecule type" value="Genomic_DNA"/>
</dbReference>
<evidence type="ECO:0000313" key="1">
    <source>
        <dbReference type="EMBL" id="CAB4162407.1"/>
    </source>
</evidence>
<proteinExistence type="predicted"/>
<name>A0A6J5NTU2_9CAUD</name>
<organism evidence="1">
    <name type="scientific">uncultured Caudovirales phage</name>
    <dbReference type="NCBI Taxonomy" id="2100421"/>
    <lineage>
        <taxon>Viruses</taxon>
        <taxon>Duplodnaviria</taxon>
        <taxon>Heunggongvirae</taxon>
        <taxon>Uroviricota</taxon>
        <taxon>Caudoviricetes</taxon>
        <taxon>Peduoviridae</taxon>
        <taxon>Maltschvirus</taxon>
        <taxon>Maltschvirus maltsch</taxon>
    </lineage>
</organism>
<protein>
    <submittedName>
        <fullName evidence="1">Uncharacterized protein</fullName>
    </submittedName>
</protein>
<sequence length="194" mass="21828">MIKSALAMVALVAAPSAALSPGLDWRFQFAYTVADDVAFRFRFTQPPEGLAFRFRFAADDYVRRTDTEMLGRYSTYIDAPQGLYTVGTDTLEFVDGFKFNFARYVDPPPVIGYEDLGFRYHFANQFYAAETAPAPLSFQFRFADDSYVVDLDPAPFNTSPLQVYYAMLYDKVKIGAPLDDRLGFFVLGQTVIGA</sequence>
<accession>A0A6J5NTU2</accession>
<gene>
    <name evidence="1" type="ORF">UFOVP786_49</name>
</gene>
<reference evidence="1" key="1">
    <citation type="submission" date="2020-04" db="EMBL/GenBank/DDBJ databases">
        <authorList>
            <person name="Chiriac C."/>
            <person name="Salcher M."/>
            <person name="Ghai R."/>
            <person name="Kavagutti S V."/>
        </authorList>
    </citation>
    <scope>NUCLEOTIDE SEQUENCE</scope>
</reference>